<evidence type="ECO:0000256" key="5">
    <source>
        <dbReference type="ARBA" id="ARBA00023128"/>
    </source>
</evidence>
<keyword evidence="6" id="KW-0472">Membrane</keyword>
<evidence type="ECO:0000256" key="2">
    <source>
        <dbReference type="ARBA" id="ARBA00022692"/>
    </source>
</evidence>
<proteinExistence type="predicted"/>
<keyword evidence="5" id="KW-0496">Mitochondrion</keyword>
<evidence type="ECO:0008006" key="9">
    <source>
        <dbReference type="Google" id="ProtNLM"/>
    </source>
</evidence>
<keyword evidence="4" id="KW-1133">Transmembrane helix</keyword>
<evidence type="ECO:0000256" key="3">
    <source>
        <dbReference type="ARBA" id="ARBA00022792"/>
    </source>
</evidence>
<sequence length="192" mass="20627">MADQQPTYHPRDALHNTGNAMLQTTAVGAVLAGVQNTLRKQNVGAMGILTRSGGIIALFAAAGGAYQFTLDATANLQQKDDCFNEFYAGAAAGLTAGVFKRSLPFMIGGAAAFGTSMAAFRYTAGLRGTASGEVDEEEIERREAMKKLRRRPLSETLEQLGEGRGIYGPGYEERRRQRLMDKYGIDVKAAQA</sequence>
<dbReference type="Proteomes" id="UP001521222">
    <property type="component" value="Unassembled WGS sequence"/>
</dbReference>
<comment type="subcellular location">
    <subcellularLocation>
        <location evidence="1">Mitochondrion inner membrane</location>
        <topology evidence="1">Multi-pass membrane protein</topology>
    </subcellularLocation>
</comment>
<name>A0ABR3QTZ1_9PLEO</name>
<dbReference type="PANTHER" id="PTHR21382">
    <property type="entry name" value="NADH-UBIQUINONE OXIDOREDUCTASE SUBUNIT"/>
    <property type="match status" value="1"/>
</dbReference>
<dbReference type="EMBL" id="JAKIXB020000031">
    <property type="protein sequence ID" value="KAL1595528.1"/>
    <property type="molecule type" value="Genomic_DNA"/>
</dbReference>
<gene>
    <name evidence="7" type="ORF">SLS59_008165</name>
</gene>
<evidence type="ECO:0000256" key="6">
    <source>
        <dbReference type="ARBA" id="ARBA00023136"/>
    </source>
</evidence>
<comment type="caution">
    <text evidence="7">The sequence shown here is derived from an EMBL/GenBank/DDBJ whole genome shotgun (WGS) entry which is preliminary data.</text>
</comment>
<dbReference type="InterPro" id="IPR039205">
    <property type="entry name" value="NDUFA11"/>
</dbReference>
<keyword evidence="2" id="KW-0812">Transmembrane</keyword>
<organism evidence="7 8">
    <name type="scientific">Nothophoma quercina</name>
    <dbReference type="NCBI Taxonomy" id="749835"/>
    <lineage>
        <taxon>Eukaryota</taxon>
        <taxon>Fungi</taxon>
        <taxon>Dikarya</taxon>
        <taxon>Ascomycota</taxon>
        <taxon>Pezizomycotina</taxon>
        <taxon>Dothideomycetes</taxon>
        <taxon>Pleosporomycetidae</taxon>
        <taxon>Pleosporales</taxon>
        <taxon>Pleosporineae</taxon>
        <taxon>Didymellaceae</taxon>
        <taxon>Nothophoma</taxon>
    </lineage>
</organism>
<evidence type="ECO:0000313" key="7">
    <source>
        <dbReference type="EMBL" id="KAL1595528.1"/>
    </source>
</evidence>
<dbReference type="PANTHER" id="PTHR21382:SF1">
    <property type="entry name" value="NADH DEHYDROGENASE [UBIQUINONE] 1 ALPHA SUBCOMPLEX SUBUNIT 11"/>
    <property type="match status" value="1"/>
</dbReference>
<evidence type="ECO:0000256" key="1">
    <source>
        <dbReference type="ARBA" id="ARBA00004448"/>
    </source>
</evidence>
<accession>A0ABR3QTZ1</accession>
<evidence type="ECO:0000256" key="4">
    <source>
        <dbReference type="ARBA" id="ARBA00022989"/>
    </source>
</evidence>
<keyword evidence="8" id="KW-1185">Reference proteome</keyword>
<reference evidence="7 8" key="1">
    <citation type="submission" date="2024-02" db="EMBL/GenBank/DDBJ databases">
        <title>De novo assembly and annotation of 12 fungi associated with fruit tree decline syndrome in Ontario, Canada.</title>
        <authorList>
            <person name="Sulman M."/>
            <person name="Ellouze W."/>
            <person name="Ilyukhin E."/>
        </authorList>
    </citation>
    <scope>NUCLEOTIDE SEQUENCE [LARGE SCALE GENOMIC DNA]</scope>
    <source>
        <strain evidence="7 8">M97-236</strain>
    </source>
</reference>
<keyword evidence="3" id="KW-0999">Mitochondrion inner membrane</keyword>
<evidence type="ECO:0000313" key="8">
    <source>
        <dbReference type="Proteomes" id="UP001521222"/>
    </source>
</evidence>
<protein>
    <recommendedName>
        <fullName evidence="9">NADH-ubiquinone oxidoreductase 213 kDa subunit</fullName>
    </recommendedName>
</protein>